<keyword evidence="2" id="KW-0812">Transmembrane</keyword>
<dbReference type="EMBL" id="AP021861">
    <property type="protein sequence ID" value="BBO32704.1"/>
    <property type="molecule type" value="Genomic_DNA"/>
</dbReference>
<evidence type="ECO:0000313" key="4">
    <source>
        <dbReference type="Proteomes" id="UP000326837"/>
    </source>
</evidence>
<feature type="transmembrane region" description="Helical" evidence="2">
    <location>
        <begin position="38"/>
        <end position="58"/>
    </location>
</feature>
<feature type="compositionally biased region" description="Polar residues" evidence="1">
    <location>
        <begin position="672"/>
        <end position="684"/>
    </location>
</feature>
<reference evidence="4" key="1">
    <citation type="submission" date="2019-10" db="EMBL/GenBank/DDBJ databases">
        <title>Lacipirellula parvula gen. nov., sp. nov., representing a lineage of planctomycetes widespread in freshwater anoxic habitats, and description of the family Lacipirellulaceae.</title>
        <authorList>
            <person name="Dedysh S.N."/>
            <person name="Kulichevskaya I.S."/>
            <person name="Beletsky A.V."/>
            <person name="Rakitin A.L."/>
            <person name="Mardanov A.V."/>
            <person name="Ivanova A.A."/>
            <person name="Saltykova V.X."/>
            <person name="Rijpstra W.I.C."/>
            <person name="Sinninghe Damste J.S."/>
            <person name="Ravin N.V."/>
        </authorList>
    </citation>
    <scope>NUCLEOTIDE SEQUENCE [LARGE SCALE GENOMIC DNA]</scope>
    <source>
        <strain evidence="4">PX69</strain>
    </source>
</reference>
<feature type="compositionally biased region" description="Gly residues" evidence="1">
    <location>
        <begin position="603"/>
        <end position="616"/>
    </location>
</feature>
<feature type="compositionally biased region" description="Low complexity" evidence="1">
    <location>
        <begin position="758"/>
        <end position="767"/>
    </location>
</feature>
<keyword evidence="2" id="KW-0472">Membrane</keyword>
<feature type="compositionally biased region" description="Gly residues" evidence="1">
    <location>
        <begin position="814"/>
        <end position="830"/>
    </location>
</feature>
<accession>A0A5K7X7I9</accession>
<gene>
    <name evidence="3" type="ORF">PLANPX_2316</name>
</gene>
<evidence type="ECO:0000256" key="1">
    <source>
        <dbReference type="SAM" id="MobiDB-lite"/>
    </source>
</evidence>
<feature type="compositionally biased region" description="Gly residues" evidence="1">
    <location>
        <begin position="556"/>
        <end position="569"/>
    </location>
</feature>
<feature type="region of interest" description="Disordered" evidence="1">
    <location>
        <begin position="383"/>
        <end position="412"/>
    </location>
</feature>
<feature type="compositionally biased region" description="Polar residues" evidence="1">
    <location>
        <begin position="729"/>
        <end position="745"/>
    </location>
</feature>
<feature type="compositionally biased region" description="Gly residues" evidence="1">
    <location>
        <begin position="479"/>
        <end position="492"/>
    </location>
</feature>
<keyword evidence="4" id="KW-1185">Reference proteome</keyword>
<organism evidence="3 4">
    <name type="scientific">Lacipirellula parvula</name>
    <dbReference type="NCBI Taxonomy" id="2650471"/>
    <lineage>
        <taxon>Bacteria</taxon>
        <taxon>Pseudomonadati</taxon>
        <taxon>Planctomycetota</taxon>
        <taxon>Planctomycetia</taxon>
        <taxon>Pirellulales</taxon>
        <taxon>Lacipirellulaceae</taxon>
        <taxon>Lacipirellula</taxon>
    </lineage>
</organism>
<feature type="compositionally biased region" description="Gly residues" evidence="1">
    <location>
        <begin position="391"/>
        <end position="406"/>
    </location>
</feature>
<feature type="region of interest" description="Disordered" evidence="1">
    <location>
        <begin position="469"/>
        <end position="687"/>
    </location>
</feature>
<feature type="compositionally biased region" description="Gly residues" evidence="1">
    <location>
        <begin position="784"/>
        <end position="806"/>
    </location>
</feature>
<keyword evidence="2" id="KW-1133">Transmembrane helix</keyword>
<protein>
    <submittedName>
        <fullName evidence="3">Uncharacterized protein</fullName>
    </submittedName>
</protein>
<proteinExistence type="predicted"/>
<feature type="region of interest" description="Disordered" evidence="1">
    <location>
        <begin position="722"/>
        <end position="830"/>
    </location>
</feature>
<evidence type="ECO:0000313" key="3">
    <source>
        <dbReference type="EMBL" id="BBO32704.1"/>
    </source>
</evidence>
<sequence>MGRRSVLARLPPPTQCTAAASCNGYKVLPRKGDLAMAVVKYFTALSALVAVSFAPIAATRAFGKVPAPPAPGGAPAAAVAPANPGPLAGAQQQGGMQVLDQGPIHEAFAEAVVLEAGQSIRVKQEPPEPINELPPEVRPEGDNVEWIPGYWMWSDDQNDFIWVSGVWRDIPPGRRWVPGHWTAADAEFQWVPGFWAGEQVQEVQMLPLPPETLEVGPSSPAPAANFFWVPGCWTWNGGAYDWRAGYWYAGQNNWVWIPDRYCYTPQGAIFISGYWDYLLAYRGLAYAPVWWPQPVWRGVGWSYRPYSVLDSGLLLSALYINRHHHHYYFGYGGWHGNHYNPWWQNGGRGRGYDPFCAYHRWHDGRNRDDWSNNYRRDFDRFQQDYRRPSGGPQGGPNGIAGGGPNGGPHRNKLVTTADLRQRSQIGQVKLQQASKVDLDRSRGQIDQFKQIRDARVAAEGRFKGFENGFPKNFDDLKNGRGGQPGRGPGQGAGIDRDAIAGGKNGRPNDPGKLAGVVDRDVIRGGKQLDGIDGKRPAFNLPPVARTTGKPAVDAGVGSGKPPGFVGGSRGDVRTLPNGSVRGGDANGMKFSDLQRQMRDRGGNLPGGQNGQTGGGSSVVRREQLPVGSGGGIPSASREIIRGGQDLPQNGGADPFRSNRSVRNPQEFRRQQNFDGNPSFPQGSGRTMEGRARIEMPQNRLQQPVGPTGQLGVRSMPYQSRNLQVPMPSGASSPSMIQSDRPNQSFRGVPSGGVGAPRSFGGFNQGNSGNFGSGNSGAEMRGFRGPSGGGGGGQMMRSQGGSGGGGPSAFRSSGGAVGTGGGGGGHGHGRR</sequence>
<dbReference type="KEGG" id="lpav:PLANPX_2316"/>
<name>A0A5K7X7I9_9BACT</name>
<dbReference type="AlphaFoldDB" id="A0A5K7X7I9"/>
<dbReference type="Proteomes" id="UP000326837">
    <property type="component" value="Chromosome"/>
</dbReference>
<dbReference type="PROSITE" id="PS51257">
    <property type="entry name" value="PROKAR_LIPOPROTEIN"/>
    <property type="match status" value="1"/>
</dbReference>
<evidence type="ECO:0000256" key="2">
    <source>
        <dbReference type="SAM" id="Phobius"/>
    </source>
</evidence>